<dbReference type="Pfam" id="PF23551">
    <property type="entry name" value="Zn_ribbon_20"/>
    <property type="match status" value="1"/>
</dbReference>
<dbReference type="PANTHER" id="PTHR44137:SF24">
    <property type="entry name" value="DNAJ HEAT SHOCK N-TERMINAL DOMAIN-CONTAINING PROTEIN"/>
    <property type="match status" value="1"/>
</dbReference>
<dbReference type="InterPro" id="IPR056988">
    <property type="entry name" value="Zn_ribbon_pln"/>
</dbReference>
<organism evidence="3 4">
    <name type="scientific">Panicum miliaceum</name>
    <name type="common">Proso millet</name>
    <name type="synonym">Broomcorn millet</name>
    <dbReference type="NCBI Taxonomy" id="4540"/>
    <lineage>
        <taxon>Eukaryota</taxon>
        <taxon>Viridiplantae</taxon>
        <taxon>Streptophyta</taxon>
        <taxon>Embryophyta</taxon>
        <taxon>Tracheophyta</taxon>
        <taxon>Spermatophyta</taxon>
        <taxon>Magnoliopsida</taxon>
        <taxon>Liliopsida</taxon>
        <taxon>Poales</taxon>
        <taxon>Poaceae</taxon>
        <taxon>PACMAD clade</taxon>
        <taxon>Panicoideae</taxon>
        <taxon>Panicodae</taxon>
        <taxon>Paniceae</taxon>
        <taxon>Panicinae</taxon>
        <taxon>Panicum</taxon>
        <taxon>Panicum sect. Panicum</taxon>
    </lineage>
</organism>
<sequence>MEQPDGSHGTAFHNSFPLGVPDHHALKPSFNHVTGSVDLGEDRNIIVLALRAPNNPTTPKRKRRTFWTVCASCKEKNKYPIEYLNCNISCLHCSKSFTAVEVSRPRKKSTTTKNVQPGESSNLAPSSSPRKSPNGAPRRKKLRSGVNVTKGGNLGFSKDDITMLLKFKGKEILKERIKETMRAKNKPTPR</sequence>
<dbReference type="PANTHER" id="PTHR44137">
    <property type="entry name" value="BNAC03G44070D PROTEIN"/>
    <property type="match status" value="1"/>
</dbReference>
<evidence type="ECO:0000313" key="4">
    <source>
        <dbReference type="Proteomes" id="UP000275267"/>
    </source>
</evidence>
<evidence type="ECO:0000256" key="1">
    <source>
        <dbReference type="SAM" id="MobiDB-lite"/>
    </source>
</evidence>
<comment type="caution">
    <text evidence="3">The sequence shown here is derived from an EMBL/GenBank/DDBJ whole genome shotgun (WGS) entry which is preliminary data.</text>
</comment>
<feature type="region of interest" description="Disordered" evidence="1">
    <location>
        <begin position="101"/>
        <end position="157"/>
    </location>
</feature>
<accession>A0A3L6RZ32</accession>
<dbReference type="AlphaFoldDB" id="A0A3L6RZ32"/>
<feature type="compositionally biased region" description="Polar residues" evidence="1">
    <location>
        <begin position="111"/>
        <end position="131"/>
    </location>
</feature>
<gene>
    <name evidence="3" type="ORF">C2845_PM09G07200</name>
</gene>
<dbReference type="OrthoDB" id="653995at2759"/>
<dbReference type="EMBL" id="PQIB02000006">
    <property type="protein sequence ID" value="RLN11895.1"/>
    <property type="molecule type" value="Genomic_DNA"/>
</dbReference>
<evidence type="ECO:0000259" key="2">
    <source>
        <dbReference type="Pfam" id="PF23551"/>
    </source>
</evidence>
<protein>
    <recommendedName>
        <fullName evidence="2">Zinc beta-ribbon domain-containing protein</fullName>
    </recommendedName>
</protein>
<proteinExistence type="predicted"/>
<keyword evidence="4" id="KW-1185">Reference proteome</keyword>
<evidence type="ECO:0000313" key="3">
    <source>
        <dbReference type="EMBL" id="RLN11895.1"/>
    </source>
</evidence>
<feature type="domain" description="Zinc beta-ribbon" evidence="2">
    <location>
        <begin position="66"/>
        <end position="100"/>
    </location>
</feature>
<name>A0A3L6RZ32_PANMI</name>
<dbReference type="Proteomes" id="UP000275267">
    <property type="component" value="Unassembled WGS sequence"/>
</dbReference>
<reference evidence="4" key="1">
    <citation type="journal article" date="2019" name="Nat. Commun.">
        <title>The genome of broomcorn millet.</title>
        <authorList>
            <person name="Zou C."/>
            <person name="Miki D."/>
            <person name="Li D."/>
            <person name="Tang Q."/>
            <person name="Xiao L."/>
            <person name="Rajput S."/>
            <person name="Deng P."/>
            <person name="Jia W."/>
            <person name="Huang R."/>
            <person name="Zhang M."/>
            <person name="Sun Y."/>
            <person name="Hu J."/>
            <person name="Fu X."/>
            <person name="Schnable P.S."/>
            <person name="Li F."/>
            <person name="Zhang H."/>
            <person name="Feng B."/>
            <person name="Zhu X."/>
            <person name="Liu R."/>
            <person name="Schnable J.C."/>
            <person name="Zhu J.-K."/>
            <person name="Zhang H."/>
        </authorList>
    </citation>
    <scope>NUCLEOTIDE SEQUENCE [LARGE SCALE GENOMIC DNA]</scope>
</reference>